<evidence type="ECO:0000313" key="2">
    <source>
        <dbReference type="Proteomes" id="UP000241964"/>
    </source>
</evidence>
<dbReference type="Proteomes" id="UP000241964">
    <property type="component" value="Unassembled WGS sequence"/>
</dbReference>
<proteinExistence type="predicted"/>
<accession>A0A2P8G0C8</accession>
<dbReference type="AlphaFoldDB" id="A0A2P8G0C8"/>
<protein>
    <submittedName>
        <fullName evidence="1">Uncharacterized protein</fullName>
    </submittedName>
</protein>
<dbReference type="EMBL" id="PYAS01000008">
    <property type="protein sequence ID" value="PSL27430.1"/>
    <property type="molecule type" value="Genomic_DNA"/>
</dbReference>
<organism evidence="1 2">
    <name type="scientific">Dyadobacter jiangsuensis</name>
    <dbReference type="NCBI Taxonomy" id="1591085"/>
    <lineage>
        <taxon>Bacteria</taxon>
        <taxon>Pseudomonadati</taxon>
        <taxon>Bacteroidota</taxon>
        <taxon>Cytophagia</taxon>
        <taxon>Cytophagales</taxon>
        <taxon>Spirosomataceae</taxon>
        <taxon>Dyadobacter</taxon>
    </lineage>
</organism>
<keyword evidence="2" id="KW-1185">Reference proteome</keyword>
<dbReference type="RefSeq" id="WP_106596822.1">
    <property type="nucleotide sequence ID" value="NZ_PYAS01000008.1"/>
</dbReference>
<evidence type="ECO:0000313" key="1">
    <source>
        <dbReference type="EMBL" id="PSL27430.1"/>
    </source>
</evidence>
<sequence length="80" mass="9286">MPYFNVQPKFVYKGKIVHLKESLPLGFGNTHPIPKSMYYNPAYVESEGFEGGILKIRYNGELLHFNVMSAEKYLECDPWI</sequence>
<comment type="caution">
    <text evidence="1">The sequence shown here is derived from an EMBL/GenBank/DDBJ whole genome shotgun (WGS) entry which is preliminary data.</text>
</comment>
<gene>
    <name evidence="1" type="ORF">CLV60_108288</name>
</gene>
<reference evidence="1 2" key="1">
    <citation type="submission" date="2018-03" db="EMBL/GenBank/DDBJ databases">
        <title>Genomic Encyclopedia of Archaeal and Bacterial Type Strains, Phase II (KMG-II): from individual species to whole genera.</title>
        <authorList>
            <person name="Goeker M."/>
        </authorList>
    </citation>
    <scope>NUCLEOTIDE SEQUENCE [LARGE SCALE GENOMIC DNA]</scope>
    <source>
        <strain evidence="1 2">DSM 29057</strain>
    </source>
</reference>
<name>A0A2P8G0C8_9BACT</name>